<accession>A0A1I7DP68</accession>
<dbReference type="RefSeq" id="WP_280141020.1">
    <property type="nucleotide sequence ID" value="NZ_FPBF01000007.1"/>
</dbReference>
<dbReference type="EMBL" id="FPBF01000007">
    <property type="protein sequence ID" value="SFU13491.1"/>
    <property type="molecule type" value="Genomic_DNA"/>
</dbReference>
<dbReference type="Gene3D" id="3.40.50.1820">
    <property type="entry name" value="alpha/beta hydrolase"/>
    <property type="match status" value="1"/>
</dbReference>
<dbReference type="CDD" id="cd11294">
    <property type="entry name" value="E_set_Esterase_like_N"/>
    <property type="match status" value="1"/>
</dbReference>
<organism evidence="2 3">
    <name type="scientific">Algoriphagus locisalis</name>
    <dbReference type="NCBI Taxonomy" id="305507"/>
    <lineage>
        <taxon>Bacteria</taxon>
        <taxon>Pseudomonadati</taxon>
        <taxon>Bacteroidota</taxon>
        <taxon>Cytophagia</taxon>
        <taxon>Cytophagales</taxon>
        <taxon>Cyclobacteriaceae</taxon>
        <taxon>Algoriphagus</taxon>
    </lineage>
</organism>
<dbReference type="SUPFAM" id="SSF53474">
    <property type="entry name" value="alpha/beta-Hydrolases"/>
    <property type="match status" value="1"/>
</dbReference>
<dbReference type="AlphaFoldDB" id="A0A1I7DP68"/>
<dbReference type="InterPro" id="IPR000801">
    <property type="entry name" value="Esterase-like"/>
</dbReference>
<dbReference type="Proteomes" id="UP000199673">
    <property type="component" value="Unassembled WGS sequence"/>
</dbReference>
<protein>
    <submittedName>
        <fullName evidence="2">Enterochelin esterase</fullName>
    </submittedName>
</protein>
<dbReference type="GO" id="GO:0004553">
    <property type="term" value="F:hydrolase activity, hydrolyzing O-glycosyl compounds"/>
    <property type="evidence" value="ECO:0007669"/>
    <property type="project" value="InterPro"/>
</dbReference>
<dbReference type="InterPro" id="IPR050583">
    <property type="entry name" value="Mycobacterial_A85_antigen"/>
</dbReference>
<sequence>MKTQLDPLPMKMKLLLSILILSLIGINSKAQEALFGAQQIISPEIHDDSSVTFRFFAPSAKSIQVTGDFLPTVKIESPMGEMDGPGKAELTKDDKGVWSFTSEALSPELYSYSFIVDGLKTTDPNNPFLTRDVASVTNVFIAGEGQAALYRVKDVPHGTVSRRWYDSPGLGMDRRLTIYTPPGYEQSNEKFPVLYLLHGAGGDEEAWIALGRTAQIMDNLIAQGKAKPMIVVMPNGNVIQDAAPGEGSEGMYKPAFMIPKTMDGTYEGSFKDVIKFVESNYQVKADKADRAIAGLSMGGYHTMHISRYYPNTFDYMGLFSAAIMPREDATNSVYSDIDGTLKTQMDNGYKLYWIAIGKTDFLYDANKEYRAKLDTMGMPYEYVESEGGHIWRNWRVYLTQFVPQLFN</sequence>
<gene>
    <name evidence="2" type="ORF">SAMN04489724_4235</name>
</gene>
<dbReference type="SUPFAM" id="SSF81296">
    <property type="entry name" value="E set domains"/>
    <property type="match status" value="1"/>
</dbReference>
<evidence type="ECO:0000313" key="2">
    <source>
        <dbReference type="EMBL" id="SFU13491.1"/>
    </source>
</evidence>
<dbReference type="STRING" id="305507.SAMN04489724_4235"/>
<dbReference type="Pfam" id="PF00756">
    <property type="entry name" value="Esterase"/>
    <property type="match status" value="1"/>
</dbReference>
<dbReference type="InterPro" id="IPR014756">
    <property type="entry name" value="Ig_E-set"/>
</dbReference>
<name>A0A1I7DP68_9BACT</name>
<dbReference type="PANTHER" id="PTHR48098">
    <property type="entry name" value="ENTEROCHELIN ESTERASE-RELATED"/>
    <property type="match status" value="1"/>
</dbReference>
<dbReference type="InterPro" id="IPR013783">
    <property type="entry name" value="Ig-like_fold"/>
</dbReference>
<keyword evidence="3" id="KW-1185">Reference proteome</keyword>
<proteinExistence type="predicted"/>
<reference evidence="3" key="1">
    <citation type="submission" date="2016-10" db="EMBL/GenBank/DDBJ databases">
        <authorList>
            <person name="Varghese N."/>
            <person name="Submissions S."/>
        </authorList>
    </citation>
    <scope>NUCLEOTIDE SEQUENCE [LARGE SCALE GENOMIC DNA]</scope>
    <source>
        <strain evidence="3">DSM 23445</strain>
    </source>
</reference>
<dbReference type="InterPro" id="IPR029058">
    <property type="entry name" value="AB_hydrolase_fold"/>
</dbReference>
<dbReference type="InterPro" id="IPR004193">
    <property type="entry name" value="Glyco_hydro_13_N"/>
</dbReference>
<dbReference type="GO" id="GO:0005975">
    <property type="term" value="P:carbohydrate metabolic process"/>
    <property type="evidence" value="ECO:0007669"/>
    <property type="project" value="InterPro"/>
</dbReference>
<evidence type="ECO:0000259" key="1">
    <source>
        <dbReference type="Pfam" id="PF02922"/>
    </source>
</evidence>
<dbReference type="GO" id="GO:0016747">
    <property type="term" value="F:acyltransferase activity, transferring groups other than amino-acyl groups"/>
    <property type="evidence" value="ECO:0007669"/>
    <property type="project" value="TreeGrafter"/>
</dbReference>
<dbReference type="PANTHER" id="PTHR48098:SF1">
    <property type="entry name" value="DIACYLGLYCEROL ACYLTRANSFERASE_MYCOLYLTRANSFERASE AG85A"/>
    <property type="match status" value="1"/>
</dbReference>
<evidence type="ECO:0000313" key="3">
    <source>
        <dbReference type="Proteomes" id="UP000199673"/>
    </source>
</evidence>
<dbReference type="Gene3D" id="2.60.40.10">
    <property type="entry name" value="Immunoglobulins"/>
    <property type="match status" value="1"/>
</dbReference>
<dbReference type="Pfam" id="PF02922">
    <property type="entry name" value="CBM_48"/>
    <property type="match status" value="1"/>
</dbReference>
<feature type="domain" description="Glycoside hydrolase family 13 N-terminal" evidence="1">
    <location>
        <begin position="47"/>
        <end position="116"/>
    </location>
</feature>